<keyword evidence="9" id="KW-1185">Reference proteome</keyword>
<accession>A0ABX1ZS57</accession>
<dbReference type="PANTHER" id="PTHR43649">
    <property type="entry name" value="ARABINOSE-BINDING PROTEIN-RELATED"/>
    <property type="match status" value="1"/>
</dbReference>
<dbReference type="PANTHER" id="PTHR43649:SF33">
    <property type="entry name" value="POLYGALACTURONAN_RHAMNOGALACTURONAN-BINDING PROTEIN YTCQ"/>
    <property type="match status" value="1"/>
</dbReference>
<sequence length="443" mass="49017">MMMKRMLTAATACMFAIGLNACEGSANTEITGEESGKAQSGPDRETRGNEGVTIRYMITTSHSNYGGILGLVANWEKKTGNKVDIQAIQDDQYDNLVKAELADGDHVDIFMGQYEKYDVPNQLLEVSGEAFESRLNDAALQMLKYTDGKMYAFPGPMPLAAWGVFYNKRIFNDLGLSVPKTMDSFNQNLAAIQARGFTPLYFAAKDGWTMLQHRNAVIGLVGGSDSSVWEQLNRNQLQWTDIPSFVYQYQQVEEWVKRGYLNRNLMSTYDQQKQALADGKAAMVIQGSFFDSGFLNQKGEASIGFFPLPNKEGTAKMALSGAAHMYIAKNSPHAEAAKDLLRYLSEKEQVKSYLVKSPGISAFKDVDVSAQLSPALQDVQAIINAGNIARHGDDVYVVPLPYEEMVAAYTELIAGRMTADQFVQQYSDMYVKNAKTAKIPGFK</sequence>
<evidence type="ECO:0000256" key="6">
    <source>
        <dbReference type="SAM" id="MobiDB-lite"/>
    </source>
</evidence>
<name>A0ABX1ZS57_9BACL</name>
<keyword evidence="3" id="KW-0472">Membrane</keyword>
<dbReference type="InterPro" id="IPR050490">
    <property type="entry name" value="Bact_solute-bd_prot1"/>
</dbReference>
<comment type="caution">
    <text evidence="8">The sequence shown here is derived from an EMBL/GenBank/DDBJ whole genome shotgun (WGS) entry which is preliminary data.</text>
</comment>
<dbReference type="Pfam" id="PF01547">
    <property type="entry name" value="SBP_bac_1"/>
    <property type="match status" value="1"/>
</dbReference>
<proteinExistence type="predicted"/>
<organism evidence="8 9">
    <name type="scientific">Paenibacillus planticolens</name>
    <dbReference type="NCBI Taxonomy" id="2654976"/>
    <lineage>
        <taxon>Bacteria</taxon>
        <taxon>Bacillati</taxon>
        <taxon>Bacillota</taxon>
        <taxon>Bacilli</taxon>
        <taxon>Bacillales</taxon>
        <taxon>Paenibacillaceae</taxon>
        <taxon>Paenibacillus</taxon>
    </lineage>
</organism>
<reference evidence="8 9" key="1">
    <citation type="submission" date="2019-10" db="EMBL/GenBank/DDBJ databases">
        <title>Description of Paenibacillus pedi sp. nov.</title>
        <authorList>
            <person name="Carlier A."/>
            <person name="Qi S."/>
        </authorList>
    </citation>
    <scope>NUCLEOTIDE SEQUENCE [LARGE SCALE GENOMIC DNA]</scope>
    <source>
        <strain evidence="8 9">LMG 31457</strain>
    </source>
</reference>
<evidence type="ECO:0000256" key="3">
    <source>
        <dbReference type="ARBA" id="ARBA00023136"/>
    </source>
</evidence>
<evidence type="ECO:0000256" key="2">
    <source>
        <dbReference type="ARBA" id="ARBA00022729"/>
    </source>
</evidence>
<gene>
    <name evidence="8" type="ORF">GC097_17230</name>
</gene>
<dbReference type="Proteomes" id="UP000618579">
    <property type="component" value="Unassembled WGS sequence"/>
</dbReference>
<keyword evidence="2 7" id="KW-0732">Signal</keyword>
<evidence type="ECO:0000256" key="5">
    <source>
        <dbReference type="ARBA" id="ARBA00023288"/>
    </source>
</evidence>
<protein>
    <submittedName>
        <fullName evidence="8">Extracellular solute-binding protein</fullName>
    </submittedName>
</protein>
<evidence type="ECO:0000256" key="7">
    <source>
        <dbReference type="SAM" id="SignalP"/>
    </source>
</evidence>
<dbReference type="EMBL" id="WHNZ01000039">
    <property type="protein sequence ID" value="NOV01762.1"/>
    <property type="molecule type" value="Genomic_DNA"/>
</dbReference>
<evidence type="ECO:0000313" key="9">
    <source>
        <dbReference type="Proteomes" id="UP000618579"/>
    </source>
</evidence>
<feature type="signal peptide" evidence="7">
    <location>
        <begin position="1"/>
        <end position="21"/>
    </location>
</feature>
<feature type="region of interest" description="Disordered" evidence="6">
    <location>
        <begin position="30"/>
        <end position="49"/>
    </location>
</feature>
<dbReference type="SUPFAM" id="SSF53850">
    <property type="entry name" value="Periplasmic binding protein-like II"/>
    <property type="match status" value="1"/>
</dbReference>
<dbReference type="InterPro" id="IPR006059">
    <property type="entry name" value="SBP"/>
</dbReference>
<evidence type="ECO:0000256" key="1">
    <source>
        <dbReference type="ARBA" id="ARBA00022475"/>
    </source>
</evidence>
<dbReference type="Gene3D" id="3.40.190.10">
    <property type="entry name" value="Periplasmic binding protein-like II"/>
    <property type="match status" value="2"/>
</dbReference>
<keyword evidence="4" id="KW-0564">Palmitate</keyword>
<evidence type="ECO:0000256" key="4">
    <source>
        <dbReference type="ARBA" id="ARBA00023139"/>
    </source>
</evidence>
<keyword evidence="5" id="KW-0449">Lipoprotein</keyword>
<feature type="chain" id="PRO_5045618320" evidence="7">
    <location>
        <begin position="22"/>
        <end position="443"/>
    </location>
</feature>
<evidence type="ECO:0000313" key="8">
    <source>
        <dbReference type="EMBL" id="NOV01762.1"/>
    </source>
</evidence>
<keyword evidence="1" id="KW-1003">Cell membrane</keyword>